<evidence type="ECO:0000259" key="1">
    <source>
        <dbReference type="SMART" id="SM00421"/>
    </source>
</evidence>
<organism evidence="2 3">
    <name type="scientific">Pseudovibrio denitrificans</name>
    <dbReference type="NCBI Taxonomy" id="258256"/>
    <lineage>
        <taxon>Bacteria</taxon>
        <taxon>Pseudomonadati</taxon>
        <taxon>Pseudomonadota</taxon>
        <taxon>Alphaproteobacteria</taxon>
        <taxon>Hyphomicrobiales</taxon>
        <taxon>Stappiaceae</taxon>
        <taxon>Pseudovibrio</taxon>
    </lineage>
</organism>
<reference evidence="3" key="1">
    <citation type="submission" date="2016-10" db="EMBL/GenBank/DDBJ databases">
        <authorList>
            <person name="Varghese N."/>
            <person name="Submissions S."/>
        </authorList>
    </citation>
    <scope>NUCLEOTIDE SEQUENCE [LARGE SCALE GENOMIC DNA]</scope>
    <source>
        <strain evidence="3">DSM 17465</strain>
    </source>
</reference>
<dbReference type="AlphaFoldDB" id="A0A1I7DPC8"/>
<name>A0A1I7DPC8_9HYPH</name>
<dbReference type="SUPFAM" id="SSF46894">
    <property type="entry name" value="C-terminal effector domain of the bipartite response regulators"/>
    <property type="match status" value="1"/>
</dbReference>
<dbReference type="Proteomes" id="UP000183371">
    <property type="component" value="Unassembled WGS sequence"/>
</dbReference>
<dbReference type="Gene3D" id="1.10.10.10">
    <property type="entry name" value="Winged helix-like DNA-binding domain superfamily/Winged helix DNA-binding domain"/>
    <property type="match status" value="1"/>
</dbReference>
<proteinExistence type="predicted"/>
<keyword evidence="3" id="KW-1185">Reference proteome</keyword>
<accession>A0A1I7DPC8</accession>
<protein>
    <submittedName>
        <fullName evidence="2">Regulatory protein, luxR family</fullName>
    </submittedName>
</protein>
<dbReference type="InterPro" id="IPR016032">
    <property type="entry name" value="Sig_transdc_resp-reg_C-effctor"/>
</dbReference>
<dbReference type="InterPro" id="IPR036388">
    <property type="entry name" value="WH-like_DNA-bd_sf"/>
</dbReference>
<dbReference type="GO" id="GO:0003677">
    <property type="term" value="F:DNA binding"/>
    <property type="evidence" value="ECO:0007669"/>
    <property type="project" value="InterPro"/>
</dbReference>
<dbReference type="Pfam" id="PF00196">
    <property type="entry name" value="GerE"/>
    <property type="match status" value="1"/>
</dbReference>
<dbReference type="InterPro" id="IPR000792">
    <property type="entry name" value="Tscrpt_reg_LuxR_C"/>
</dbReference>
<dbReference type="PRINTS" id="PR00038">
    <property type="entry name" value="HTHLUXR"/>
</dbReference>
<gene>
    <name evidence="2" type="ORF">SAMN05444141_109278</name>
</gene>
<evidence type="ECO:0000313" key="3">
    <source>
        <dbReference type="Proteomes" id="UP000183371"/>
    </source>
</evidence>
<dbReference type="SMART" id="SM00421">
    <property type="entry name" value="HTH_LUXR"/>
    <property type="match status" value="1"/>
</dbReference>
<dbReference type="RefSeq" id="WP_083417406.1">
    <property type="nucleotide sequence ID" value="NZ_FPBD01000009.1"/>
</dbReference>
<feature type="domain" description="HTH luxR-type" evidence="1">
    <location>
        <begin position="311"/>
        <end position="368"/>
    </location>
</feature>
<evidence type="ECO:0000313" key="2">
    <source>
        <dbReference type="EMBL" id="SFU13560.1"/>
    </source>
</evidence>
<dbReference type="EMBL" id="FPBD01000009">
    <property type="protein sequence ID" value="SFU13560.1"/>
    <property type="molecule type" value="Genomic_DNA"/>
</dbReference>
<dbReference type="GO" id="GO:0006355">
    <property type="term" value="P:regulation of DNA-templated transcription"/>
    <property type="evidence" value="ECO:0007669"/>
    <property type="project" value="InterPro"/>
</dbReference>
<sequence length="386" mass="43935">MEDLQQLLINRMYSTVVTGKGLDDILAPIAEKYRDLPVTFQVQCLTQNNYYHFSALNVDSAYNELIAEFIQFNPFPKLLQSVSSDQLVYSERFLSQQQLEQNEFYNNVLKGRDNLNRSRGFHLHRQGSDVALAAVTMPARFQGTEDEELCNLLERIQPHYQNAFSLFLKLEAQKRNVDQHTFWLEQIPSAAFILDHGFHIALSNQKGRTLLQKSRFLYADRSNNLATNHRMYTNNLENLLLQCRTQKVPVGPFPLGCETPTQPLISYVPLTVLEQDTNDVEPFLKNWSPVLAVILDPTDHPVSKEVLIQKIWGATNREADIAQMLIRGFSLKETASTLNMSYNTARNHIAGLTSKADMKSQSELISSLTATLSRMPETVRAPTPTD</sequence>